<feature type="domain" description="Cathepsin propeptide inhibitor" evidence="2">
    <location>
        <begin position="24"/>
        <end position="84"/>
    </location>
</feature>
<gene>
    <name evidence="3" type="ORF">OXX778_LOCUS2557</name>
</gene>
<proteinExistence type="predicted"/>
<evidence type="ECO:0000259" key="2">
    <source>
        <dbReference type="SMART" id="SM00848"/>
    </source>
</evidence>
<dbReference type="Proteomes" id="UP000663879">
    <property type="component" value="Unassembled WGS sequence"/>
</dbReference>
<sequence length="136" mass="16431">MKNFLFKLSMLCLILLKTLKADQFDDFVKKYGKKYENKMLEEYRRSVFYDNLKLIQEHNKRYEQKLETYFLSVNKFADLTFDELMVKSHGRIKLFNTIFKSSPRRTPIFLRTSVPKRIDWRKRGLVTEVRDQGDCG</sequence>
<dbReference type="OrthoDB" id="5855924at2759"/>
<keyword evidence="4" id="KW-1185">Reference proteome</keyword>
<dbReference type="Gene3D" id="1.10.287.2250">
    <property type="match status" value="1"/>
</dbReference>
<evidence type="ECO:0000313" key="4">
    <source>
        <dbReference type="Proteomes" id="UP000663879"/>
    </source>
</evidence>
<evidence type="ECO:0000256" key="1">
    <source>
        <dbReference type="SAM" id="SignalP"/>
    </source>
</evidence>
<feature type="signal peptide" evidence="1">
    <location>
        <begin position="1"/>
        <end position="21"/>
    </location>
</feature>
<accession>A0A813N348</accession>
<feature type="chain" id="PRO_5032467992" description="Cathepsin propeptide inhibitor domain-containing protein" evidence="1">
    <location>
        <begin position="22"/>
        <end position="136"/>
    </location>
</feature>
<name>A0A813N348_9BILA</name>
<keyword evidence="1" id="KW-0732">Signal</keyword>
<dbReference type="EMBL" id="CAJNOC010000203">
    <property type="protein sequence ID" value="CAF0726640.1"/>
    <property type="molecule type" value="Genomic_DNA"/>
</dbReference>
<organism evidence="3 4">
    <name type="scientific">Brachionus calyciflorus</name>
    <dbReference type="NCBI Taxonomy" id="104777"/>
    <lineage>
        <taxon>Eukaryota</taxon>
        <taxon>Metazoa</taxon>
        <taxon>Spiralia</taxon>
        <taxon>Gnathifera</taxon>
        <taxon>Rotifera</taxon>
        <taxon>Eurotatoria</taxon>
        <taxon>Monogononta</taxon>
        <taxon>Pseudotrocha</taxon>
        <taxon>Ploima</taxon>
        <taxon>Brachionidae</taxon>
        <taxon>Brachionus</taxon>
    </lineage>
</organism>
<reference evidence="3" key="1">
    <citation type="submission" date="2021-02" db="EMBL/GenBank/DDBJ databases">
        <authorList>
            <person name="Nowell W R."/>
        </authorList>
    </citation>
    <scope>NUCLEOTIDE SEQUENCE</scope>
    <source>
        <strain evidence="3">Ploen Becks lab</strain>
    </source>
</reference>
<dbReference type="InterPro" id="IPR013201">
    <property type="entry name" value="Prot_inhib_I29"/>
</dbReference>
<dbReference type="SMART" id="SM00848">
    <property type="entry name" value="Inhibitor_I29"/>
    <property type="match status" value="1"/>
</dbReference>
<dbReference type="AlphaFoldDB" id="A0A813N348"/>
<dbReference type="Pfam" id="PF08246">
    <property type="entry name" value="Inhibitor_I29"/>
    <property type="match status" value="1"/>
</dbReference>
<dbReference type="SUPFAM" id="SSF54001">
    <property type="entry name" value="Cysteine proteinases"/>
    <property type="match status" value="1"/>
</dbReference>
<protein>
    <recommendedName>
        <fullName evidence="2">Cathepsin propeptide inhibitor domain-containing protein</fullName>
    </recommendedName>
</protein>
<comment type="caution">
    <text evidence="3">The sequence shown here is derived from an EMBL/GenBank/DDBJ whole genome shotgun (WGS) entry which is preliminary data.</text>
</comment>
<dbReference type="InterPro" id="IPR038765">
    <property type="entry name" value="Papain-like_cys_pep_sf"/>
</dbReference>
<evidence type="ECO:0000313" key="3">
    <source>
        <dbReference type="EMBL" id="CAF0726640.1"/>
    </source>
</evidence>
<dbReference type="Gene3D" id="3.90.70.10">
    <property type="entry name" value="Cysteine proteinases"/>
    <property type="match status" value="1"/>
</dbReference>